<dbReference type="AlphaFoldDB" id="A0A1E4T5J0"/>
<dbReference type="GO" id="GO:0010468">
    <property type="term" value="P:regulation of gene expression"/>
    <property type="evidence" value="ECO:0007669"/>
    <property type="project" value="UniProtKB-ARBA"/>
</dbReference>
<dbReference type="EMBL" id="KV453849">
    <property type="protein sequence ID" value="ODV87023.1"/>
    <property type="molecule type" value="Genomic_DNA"/>
</dbReference>
<evidence type="ECO:0000256" key="3">
    <source>
        <dbReference type="ARBA" id="ARBA00023015"/>
    </source>
</evidence>
<comment type="subcellular location">
    <subcellularLocation>
        <location evidence="1">Nucleus</location>
    </subcellularLocation>
</comment>
<dbReference type="InterPro" id="IPR013907">
    <property type="entry name" value="Sds3"/>
</dbReference>
<organism evidence="7 8">
    <name type="scientific">[Candida] arabinofermentans NRRL YB-2248</name>
    <dbReference type="NCBI Taxonomy" id="983967"/>
    <lineage>
        <taxon>Eukaryota</taxon>
        <taxon>Fungi</taxon>
        <taxon>Dikarya</taxon>
        <taxon>Ascomycota</taxon>
        <taxon>Saccharomycotina</taxon>
        <taxon>Pichiomycetes</taxon>
        <taxon>Pichiales</taxon>
        <taxon>Pichiaceae</taxon>
        <taxon>Ogataea</taxon>
        <taxon>Ogataea/Candida clade</taxon>
    </lineage>
</organism>
<feature type="compositionally biased region" description="Polar residues" evidence="6">
    <location>
        <begin position="96"/>
        <end position="110"/>
    </location>
</feature>
<evidence type="ECO:0000256" key="6">
    <source>
        <dbReference type="SAM" id="MobiDB-lite"/>
    </source>
</evidence>
<dbReference type="GO" id="GO:0005654">
    <property type="term" value="C:nucleoplasm"/>
    <property type="evidence" value="ECO:0007669"/>
    <property type="project" value="UniProtKB-ARBA"/>
</dbReference>
<evidence type="ECO:0000313" key="7">
    <source>
        <dbReference type="EMBL" id="ODV87023.1"/>
    </source>
</evidence>
<feature type="region of interest" description="Disordered" evidence="6">
    <location>
        <begin position="1"/>
        <end position="110"/>
    </location>
</feature>
<name>A0A1E4T5J0_9ASCO</name>
<keyword evidence="3" id="KW-0805">Transcription regulation</keyword>
<evidence type="ECO:0000256" key="4">
    <source>
        <dbReference type="ARBA" id="ARBA00023163"/>
    </source>
</evidence>
<accession>A0A1E4T5J0</accession>
<keyword evidence="2" id="KW-0678">Repressor</keyword>
<sequence length="172" mass="17854">RSRIRNDGSSLHVSNPEDSRDSAGTGAGNRTGNGTGNGTGSGTTSRKRQKVNRNSTSNSKTSNYNSGGGGGGGSSANFGSHIHHGAMSGGDVSSAGEDSTSSKVVTENPQLNEFLYGEEFLKRQEKVNTRHTSTKTSQGCSGFKPEEITEDLNFLKNAIGAIQGIEKGNGTK</sequence>
<evidence type="ECO:0000256" key="2">
    <source>
        <dbReference type="ARBA" id="ARBA00022491"/>
    </source>
</evidence>
<keyword evidence="5" id="KW-0539">Nucleus</keyword>
<proteinExistence type="predicted"/>
<keyword evidence="8" id="KW-1185">Reference proteome</keyword>
<evidence type="ECO:0000313" key="8">
    <source>
        <dbReference type="Proteomes" id="UP000094801"/>
    </source>
</evidence>
<dbReference type="OrthoDB" id="70376at2759"/>
<evidence type="ECO:0000256" key="5">
    <source>
        <dbReference type="ARBA" id="ARBA00023242"/>
    </source>
</evidence>
<gene>
    <name evidence="7" type="ORF">CANARDRAFT_27359</name>
</gene>
<dbReference type="Pfam" id="PF08598">
    <property type="entry name" value="Sds3"/>
    <property type="match status" value="1"/>
</dbReference>
<feature type="non-terminal residue" evidence="7">
    <location>
        <position position="1"/>
    </location>
</feature>
<evidence type="ECO:0000256" key="1">
    <source>
        <dbReference type="ARBA" id="ARBA00004123"/>
    </source>
</evidence>
<keyword evidence="4" id="KW-0804">Transcription</keyword>
<dbReference type="Proteomes" id="UP000094801">
    <property type="component" value="Unassembled WGS sequence"/>
</dbReference>
<feature type="compositionally biased region" description="Low complexity" evidence="6">
    <location>
        <begin position="52"/>
        <end position="65"/>
    </location>
</feature>
<reference evidence="8" key="1">
    <citation type="submission" date="2016-04" db="EMBL/GenBank/DDBJ databases">
        <title>Comparative genomics of biotechnologically important yeasts.</title>
        <authorList>
            <consortium name="DOE Joint Genome Institute"/>
            <person name="Riley R."/>
            <person name="Haridas S."/>
            <person name="Wolfe K.H."/>
            <person name="Lopes M.R."/>
            <person name="Hittinger C.T."/>
            <person name="Goker M."/>
            <person name="Salamov A."/>
            <person name="Wisecaver J."/>
            <person name="Long T.M."/>
            <person name="Aerts A.L."/>
            <person name="Barry K."/>
            <person name="Choi C."/>
            <person name="Clum A."/>
            <person name="Coughlan A.Y."/>
            <person name="Deshpande S."/>
            <person name="Douglass A.P."/>
            <person name="Hanson S.J."/>
            <person name="Klenk H.-P."/>
            <person name="Labutti K."/>
            <person name="Lapidus A."/>
            <person name="Lindquist E."/>
            <person name="Lipzen A."/>
            <person name="Meier-Kolthoff J.P."/>
            <person name="Ohm R.A."/>
            <person name="Otillar R.P."/>
            <person name="Pangilinan J."/>
            <person name="Peng Y."/>
            <person name="Rokas A."/>
            <person name="Rosa C.A."/>
            <person name="Scheuner C."/>
            <person name="Sibirny A.A."/>
            <person name="Slot J.C."/>
            <person name="Stielow J.B."/>
            <person name="Sun H."/>
            <person name="Kurtzman C.P."/>
            <person name="Blackwell M."/>
            <person name="Grigoriev I.V."/>
            <person name="Jeffries T.W."/>
        </authorList>
    </citation>
    <scope>NUCLEOTIDE SEQUENCE [LARGE SCALE GENOMIC DNA]</scope>
    <source>
        <strain evidence="8">NRRL YB-2248</strain>
    </source>
</reference>
<protein>
    <submittedName>
        <fullName evidence="7">Uncharacterized protein</fullName>
    </submittedName>
</protein>
<feature type="compositionally biased region" description="Gly residues" evidence="6">
    <location>
        <begin position="25"/>
        <end position="41"/>
    </location>
</feature>